<evidence type="ECO:0000313" key="1">
    <source>
        <dbReference type="EMBL" id="SIT97941.1"/>
    </source>
</evidence>
<sequence length="440" mass="49795">MSPIVFTTAHRPEQKVSLTHDSGVKSVFHLIYFNIMQFSKNHIIMAVLMPFSFFTQTKKEFSNYPKGLKINQIQVLGTHNSYAKPVDPKVLKMASDIFNQYKGSFLDKMPADEKAKFQEYHPNGMDFTEALNYNHPDFDEQLNAGLRNLEIDVYYDPTGNRFTKPASYELLKKQGITDLYPFSTDGMDQPGFKVLHIADIDFRTHYTTLKKALTALKTWSDAHPKHIPVYIQIEAKDMAIPIFPNSSQVLPFDSKAYEDLDQEILSILGRQKIITPDDVKGNYKSLNQAVLHQNWPTVNASLGKFIFVLLPGSAGMKSGESAYLEGHPQLEGRMMFLQSEPGKDYAAFLLYDNAIVRQNEIRKAVKEGYLVRSRSDIETYEAKVNNPARKEAAFRSGAQIISTDFFRPGNTYGTPYFVELPGGETARCNPINAPADCKVK</sequence>
<accession>A0A1U7Q0Q6</accession>
<reference evidence="2" key="1">
    <citation type="submission" date="2016-10" db="EMBL/GenBank/DDBJ databases">
        <authorList>
            <person name="Varghese N."/>
            <person name="Submissions S."/>
        </authorList>
    </citation>
    <scope>NUCLEOTIDE SEQUENCE [LARGE SCALE GENOMIC DNA]</scope>
    <source>
        <strain evidence="2">DSM 19482</strain>
    </source>
</reference>
<dbReference type="GO" id="GO:0006629">
    <property type="term" value="P:lipid metabolic process"/>
    <property type="evidence" value="ECO:0007669"/>
    <property type="project" value="InterPro"/>
</dbReference>
<protein>
    <submittedName>
        <fullName evidence="1">Phosphoinositide phospholipase C, Ca2+-dependent</fullName>
    </submittedName>
</protein>
<dbReference type="InterPro" id="IPR017946">
    <property type="entry name" value="PLC-like_Pdiesterase_TIM-brl"/>
</dbReference>
<name>A0A1U7Q0Q6_9FLAO</name>
<dbReference type="SUPFAM" id="SSF51695">
    <property type="entry name" value="PLC-like phosphodiesterases"/>
    <property type="match status" value="1"/>
</dbReference>
<keyword evidence="2" id="KW-1185">Reference proteome</keyword>
<organism evidence="1 2">
    <name type="scientific">Epilithonimonas bovis DSM 19482</name>
    <dbReference type="NCBI Taxonomy" id="1121284"/>
    <lineage>
        <taxon>Bacteria</taxon>
        <taxon>Pseudomonadati</taxon>
        <taxon>Bacteroidota</taxon>
        <taxon>Flavobacteriia</taxon>
        <taxon>Flavobacteriales</taxon>
        <taxon>Weeksellaceae</taxon>
        <taxon>Chryseobacterium group</taxon>
        <taxon>Epilithonimonas</taxon>
    </lineage>
</organism>
<proteinExistence type="predicted"/>
<dbReference type="EMBL" id="FTPU01000035">
    <property type="protein sequence ID" value="SIT97941.1"/>
    <property type="molecule type" value="Genomic_DNA"/>
</dbReference>
<dbReference type="AlphaFoldDB" id="A0A1U7Q0Q6"/>
<gene>
    <name evidence="1" type="ORF">SAMN05660493_02672</name>
</gene>
<evidence type="ECO:0000313" key="2">
    <source>
        <dbReference type="Proteomes" id="UP000187261"/>
    </source>
</evidence>
<dbReference type="GO" id="GO:0008081">
    <property type="term" value="F:phosphoric diester hydrolase activity"/>
    <property type="evidence" value="ECO:0007669"/>
    <property type="project" value="InterPro"/>
</dbReference>
<dbReference type="Gene3D" id="3.20.20.190">
    <property type="entry name" value="Phosphatidylinositol (PI) phosphodiesterase"/>
    <property type="match status" value="1"/>
</dbReference>
<dbReference type="CDD" id="cd08589">
    <property type="entry name" value="PI-PLCc_SaPLC1_like"/>
    <property type="match status" value="1"/>
</dbReference>
<dbReference type="InterPro" id="IPR032075">
    <property type="entry name" value="PI-PLC-C1"/>
</dbReference>
<dbReference type="STRING" id="1121284.SAMN05660493_02672"/>
<dbReference type="Proteomes" id="UP000187261">
    <property type="component" value="Unassembled WGS sequence"/>
</dbReference>
<dbReference type="Pfam" id="PF16670">
    <property type="entry name" value="PI-PLC-C1"/>
    <property type="match status" value="1"/>
</dbReference>